<keyword evidence="6 11" id="KW-0812">Transmembrane</keyword>
<dbReference type="OrthoDB" id="9786910at2"/>
<evidence type="ECO:0000256" key="9">
    <source>
        <dbReference type="ARBA" id="ARBA00023047"/>
    </source>
</evidence>
<evidence type="ECO:0000256" key="1">
    <source>
        <dbReference type="ARBA" id="ARBA00004651"/>
    </source>
</evidence>
<evidence type="ECO:0000256" key="6">
    <source>
        <dbReference type="ARBA" id="ARBA00022692"/>
    </source>
</evidence>
<evidence type="ECO:0000256" key="4">
    <source>
        <dbReference type="ARBA" id="ARBA00022475"/>
    </source>
</evidence>
<dbReference type="Pfam" id="PF01061">
    <property type="entry name" value="ABC2_membrane"/>
    <property type="match status" value="1"/>
</dbReference>
<dbReference type="AlphaFoldDB" id="A0A1X9N9X9"/>
<evidence type="ECO:0000313" key="13">
    <source>
        <dbReference type="EMBL" id="ARN73884.1"/>
    </source>
</evidence>
<dbReference type="InterPro" id="IPR013525">
    <property type="entry name" value="ABC2_TM"/>
</dbReference>
<feature type="transmembrane region" description="Helical" evidence="11">
    <location>
        <begin position="178"/>
        <end position="197"/>
    </location>
</feature>
<name>A0A1X9N9X9_9GAMM</name>
<dbReference type="PANTHER" id="PTHR30413:SF10">
    <property type="entry name" value="CAPSULE POLYSACCHARIDE EXPORT INNER-MEMBRANE PROTEIN CTRC"/>
    <property type="match status" value="1"/>
</dbReference>
<dbReference type="GO" id="GO:0140359">
    <property type="term" value="F:ABC-type transporter activity"/>
    <property type="evidence" value="ECO:0007669"/>
    <property type="project" value="InterPro"/>
</dbReference>
<evidence type="ECO:0000256" key="10">
    <source>
        <dbReference type="ARBA" id="ARBA00023136"/>
    </source>
</evidence>
<keyword evidence="14" id="KW-1185">Reference proteome</keyword>
<dbReference type="EMBL" id="CP019343">
    <property type="protein sequence ID" value="ARN73884.1"/>
    <property type="molecule type" value="Genomic_DNA"/>
</dbReference>
<keyword evidence="5" id="KW-0762">Sugar transport</keyword>
<keyword evidence="8 11" id="KW-1133">Transmembrane helix</keyword>
<dbReference type="GO" id="GO:0043190">
    <property type="term" value="C:ATP-binding cassette (ABC) transporter complex"/>
    <property type="evidence" value="ECO:0007669"/>
    <property type="project" value="InterPro"/>
</dbReference>
<evidence type="ECO:0000256" key="3">
    <source>
        <dbReference type="ARBA" id="ARBA00022448"/>
    </source>
</evidence>
<keyword evidence="7" id="KW-0972">Capsule biogenesis/degradation</keyword>
<evidence type="ECO:0000256" key="8">
    <source>
        <dbReference type="ARBA" id="ARBA00022989"/>
    </source>
</evidence>
<evidence type="ECO:0000313" key="14">
    <source>
        <dbReference type="Proteomes" id="UP000193450"/>
    </source>
</evidence>
<dbReference type="RefSeq" id="WP_085758009.1">
    <property type="nucleotide sequence ID" value="NZ_CP019343.1"/>
</dbReference>
<feature type="transmembrane region" description="Helical" evidence="11">
    <location>
        <begin position="110"/>
        <end position="136"/>
    </location>
</feature>
<comment type="similarity">
    <text evidence="2 11">Belongs to the ABC-2 integral membrane protein family.</text>
</comment>
<dbReference type="PANTHER" id="PTHR30413">
    <property type="entry name" value="INNER MEMBRANE TRANSPORT PERMEASE"/>
    <property type="match status" value="1"/>
</dbReference>
<sequence>MSVYTSFADNRSLISKMVRREIAGRYKGSVLGVFWSLINPVIMLAVYTFVFSFVFNARWSIDSGSKTEFALALFIGLMTHSLFSECINKAPTLIVSNINYVKKVVFPLDIFPWVSMGAAIFHFLISFAVWACMFALVTHSFNWTAIFLPIIFFPLILFTVGLTWILSSLGVYLRDISQVTGVITTVMLFLAPVFYPISALPEQYHIYIYANPLTLIIEQSRDVLMWGVLPDFRALAIATLIALAVAFLGYWWFDKTRRGFADVL</sequence>
<gene>
    <name evidence="13" type="ORF">BST96_07005</name>
</gene>
<dbReference type="PROSITE" id="PS51012">
    <property type="entry name" value="ABC_TM2"/>
    <property type="match status" value="1"/>
</dbReference>
<dbReference type="KEGG" id="osg:BST96_07005"/>
<keyword evidence="4 11" id="KW-1003">Cell membrane</keyword>
<feature type="transmembrane region" description="Helical" evidence="11">
    <location>
        <begin position="143"/>
        <end position="166"/>
    </location>
</feature>
<dbReference type="InterPro" id="IPR047817">
    <property type="entry name" value="ABC2_TM_bact-type"/>
</dbReference>
<evidence type="ECO:0000259" key="12">
    <source>
        <dbReference type="PROSITE" id="PS51012"/>
    </source>
</evidence>
<evidence type="ECO:0000256" key="11">
    <source>
        <dbReference type="RuleBase" id="RU361157"/>
    </source>
</evidence>
<dbReference type="Proteomes" id="UP000193450">
    <property type="component" value="Chromosome"/>
</dbReference>
<comment type="caution">
    <text evidence="11">Lacks conserved residue(s) required for the propagation of feature annotation.</text>
</comment>
<keyword evidence="3 11" id="KW-0813">Transport</keyword>
<comment type="subcellular location">
    <subcellularLocation>
        <location evidence="11">Cell inner membrane</location>
        <topology evidence="11">Multi-pass membrane protein</topology>
    </subcellularLocation>
    <subcellularLocation>
        <location evidence="1">Cell membrane</location>
        <topology evidence="1">Multi-pass membrane protein</topology>
    </subcellularLocation>
</comment>
<organism evidence="13 14">
    <name type="scientific">Oceanicoccus sagamiensis</name>
    <dbReference type="NCBI Taxonomy" id="716816"/>
    <lineage>
        <taxon>Bacteria</taxon>
        <taxon>Pseudomonadati</taxon>
        <taxon>Pseudomonadota</taxon>
        <taxon>Gammaproteobacteria</taxon>
        <taxon>Cellvibrionales</taxon>
        <taxon>Spongiibacteraceae</taxon>
        <taxon>Oceanicoccus</taxon>
    </lineage>
</organism>
<dbReference type="GO" id="GO:0015920">
    <property type="term" value="P:lipopolysaccharide transport"/>
    <property type="evidence" value="ECO:0007669"/>
    <property type="project" value="TreeGrafter"/>
</dbReference>
<feature type="transmembrane region" description="Helical" evidence="11">
    <location>
        <begin position="234"/>
        <end position="253"/>
    </location>
</feature>
<feature type="domain" description="ABC transmembrane type-2" evidence="12">
    <location>
        <begin position="31"/>
        <end position="256"/>
    </location>
</feature>
<keyword evidence="9" id="KW-0625">Polysaccharide transport</keyword>
<proteinExistence type="inferred from homology"/>
<reference evidence="13 14" key="1">
    <citation type="submission" date="2016-11" db="EMBL/GenBank/DDBJ databases">
        <title>Trade-off between light-utilization and light-protection in marine flavobacteria.</title>
        <authorList>
            <person name="Kumagai Y."/>
        </authorList>
    </citation>
    <scope>NUCLEOTIDE SEQUENCE [LARGE SCALE GENOMIC DNA]</scope>
    <source>
        <strain evidence="13 14">NBRC 107125</strain>
    </source>
</reference>
<evidence type="ECO:0000256" key="5">
    <source>
        <dbReference type="ARBA" id="ARBA00022597"/>
    </source>
</evidence>
<protein>
    <recommendedName>
        <fullName evidence="11">Transport permease protein</fullName>
    </recommendedName>
</protein>
<dbReference type="STRING" id="716816.BST96_07005"/>
<dbReference type="InterPro" id="IPR000412">
    <property type="entry name" value="ABC_2_transport"/>
</dbReference>
<evidence type="ECO:0000256" key="7">
    <source>
        <dbReference type="ARBA" id="ARBA00022903"/>
    </source>
</evidence>
<feature type="transmembrane region" description="Helical" evidence="11">
    <location>
        <begin position="33"/>
        <end position="57"/>
    </location>
</feature>
<accession>A0A1X9N9X9</accession>
<dbReference type="PRINTS" id="PR00164">
    <property type="entry name" value="ABC2TRNSPORT"/>
</dbReference>
<dbReference type="GO" id="GO:0015774">
    <property type="term" value="P:polysaccharide transport"/>
    <property type="evidence" value="ECO:0007669"/>
    <property type="project" value="UniProtKB-KW"/>
</dbReference>
<keyword evidence="10 11" id="KW-0472">Membrane</keyword>
<evidence type="ECO:0000256" key="2">
    <source>
        <dbReference type="ARBA" id="ARBA00007783"/>
    </source>
</evidence>